<evidence type="ECO:0000256" key="2">
    <source>
        <dbReference type="ARBA" id="ARBA00022645"/>
    </source>
</evidence>
<dbReference type="PANTHER" id="PTHR30627">
    <property type="entry name" value="PEPTIDOGLYCAN D,D-TRANSPEPTIDASE"/>
    <property type="match status" value="1"/>
</dbReference>
<evidence type="ECO:0000313" key="6">
    <source>
        <dbReference type="EMBL" id="RQY79754.1"/>
    </source>
</evidence>
<gene>
    <name evidence="6" type="ORF">DF017_34690</name>
</gene>
<protein>
    <submittedName>
        <fullName evidence="6">Penicillin-binding protein 2</fullName>
    </submittedName>
</protein>
<keyword evidence="2" id="KW-0378">Hydrolase</keyword>
<evidence type="ECO:0000256" key="1">
    <source>
        <dbReference type="ARBA" id="ARBA00004370"/>
    </source>
</evidence>
<dbReference type="Pfam" id="PF03717">
    <property type="entry name" value="PBP_dimer"/>
    <property type="match status" value="1"/>
</dbReference>
<dbReference type="InterPro" id="IPR005311">
    <property type="entry name" value="PBP_dimer"/>
</dbReference>
<dbReference type="InterPro" id="IPR050515">
    <property type="entry name" value="Beta-lactam/transpept"/>
</dbReference>
<evidence type="ECO:0000313" key="7">
    <source>
        <dbReference type="Proteomes" id="UP000281098"/>
    </source>
</evidence>
<sequence length="139" mass="15814">MSVKNKTHPADPYAAATKHPMLASRLPMWRSKLIVIIVFLAFAALIARAFWVQVANQDFYVGQGQKRYQRTIELDAMRGSIVDRNGAMLAVSLSTYEIWANPKQVAEADYPQISKLLDMPLAEVKRRLGHDRTFVLLKR</sequence>
<comment type="caution">
    <text evidence="6">The sequence shown here is derived from an EMBL/GenBank/DDBJ whole genome shotgun (WGS) entry which is preliminary data.</text>
</comment>
<dbReference type="EMBL" id="QTPM01000084">
    <property type="protein sequence ID" value="RQY79754.1"/>
    <property type="molecule type" value="Genomic_DNA"/>
</dbReference>
<evidence type="ECO:0000259" key="5">
    <source>
        <dbReference type="Pfam" id="PF03717"/>
    </source>
</evidence>
<keyword evidence="4" id="KW-1133">Transmembrane helix</keyword>
<dbReference type="Proteomes" id="UP000281098">
    <property type="component" value="Unassembled WGS sequence"/>
</dbReference>
<dbReference type="PANTHER" id="PTHR30627:SF1">
    <property type="entry name" value="PEPTIDOGLYCAN D,D-TRANSPEPTIDASE FTSI"/>
    <property type="match status" value="1"/>
</dbReference>
<keyword evidence="2" id="KW-0121">Carboxypeptidase</keyword>
<dbReference type="Gene3D" id="3.90.1310.10">
    <property type="entry name" value="Penicillin-binding protein 2a (Domain 2)"/>
    <property type="match status" value="1"/>
</dbReference>
<keyword evidence="3 4" id="KW-0472">Membrane</keyword>
<evidence type="ECO:0000256" key="4">
    <source>
        <dbReference type="SAM" id="Phobius"/>
    </source>
</evidence>
<feature type="domain" description="Penicillin-binding protein dimerisation" evidence="5">
    <location>
        <begin position="75"/>
        <end position="118"/>
    </location>
</feature>
<comment type="subcellular location">
    <subcellularLocation>
        <location evidence="1">Membrane</location>
    </subcellularLocation>
</comment>
<keyword evidence="7" id="KW-1185">Reference proteome</keyword>
<keyword evidence="2" id="KW-0645">Protease</keyword>
<feature type="transmembrane region" description="Helical" evidence="4">
    <location>
        <begin position="33"/>
        <end position="51"/>
    </location>
</feature>
<evidence type="ECO:0000256" key="3">
    <source>
        <dbReference type="ARBA" id="ARBA00023136"/>
    </source>
</evidence>
<proteinExistence type="predicted"/>
<name>A0ABX9YD12_9BURK</name>
<accession>A0ABX9YD12</accession>
<dbReference type="InterPro" id="IPR036138">
    <property type="entry name" value="PBP_dimer_sf"/>
</dbReference>
<reference evidence="6 7" key="1">
    <citation type="submission" date="2018-08" db="EMBL/GenBank/DDBJ databases">
        <title>Comparative analysis of Burkholderia isolates from Puerto Rico.</title>
        <authorList>
            <person name="Hall C."/>
            <person name="Sahl J."/>
            <person name="Wagner D."/>
        </authorList>
    </citation>
    <scope>NUCLEOTIDE SEQUENCE [LARGE SCALE GENOMIC DNA]</scope>
    <source>
        <strain evidence="6 7">Bp8966</strain>
    </source>
</reference>
<keyword evidence="4" id="KW-0812">Transmembrane</keyword>
<organism evidence="6 7">
    <name type="scientific">Burkholderia stagnalis</name>
    <dbReference type="NCBI Taxonomy" id="1503054"/>
    <lineage>
        <taxon>Bacteria</taxon>
        <taxon>Pseudomonadati</taxon>
        <taxon>Pseudomonadota</taxon>
        <taxon>Betaproteobacteria</taxon>
        <taxon>Burkholderiales</taxon>
        <taxon>Burkholderiaceae</taxon>
        <taxon>Burkholderia</taxon>
        <taxon>Burkholderia cepacia complex</taxon>
    </lineage>
</organism>
<feature type="non-terminal residue" evidence="6">
    <location>
        <position position="139"/>
    </location>
</feature>
<dbReference type="SUPFAM" id="SSF56519">
    <property type="entry name" value="Penicillin binding protein dimerisation domain"/>
    <property type="match status" value="1"/>
</dbReference>